<keyword evidence="2" id="KW-0963">Cytoplasm</keyword>
<evidence type="ECO:0000256" key="1">
    <source>
        <dbReference type="ARBA" id="ARBA00001946"/>
    </source>
</evidence>
<keyword evidence="7" id="KW-0694">RNA-binding</keyword>
<dbReference type="InterPro" id="IPR019307">
    <property type="entry name" value="RNA-bd_AU-1/RNase_E/G"/>
</dbReference>
<evidence type="ECO:0000313" key="11">
    <source>
        <dbReference type="Proteomes" id="UP001225034"/>
    </source>
</evidence>
<gene>
    <name evidence="10" type="ORF">J2S05_002802</name>
</gene>
<sequence length="499" mass="57314">MKQLILNTATREKRAAVIEGTQITELMIDHPNQDRIVGNIYKARVEKVLPGMQAAFVKIGREKNAYLYRDDILSYYVSDEEIEQKKNRSISHYIQQGEELIVQVTKEEIGSKGAKVNGVVAVPGHHLVYLPHSQYIAVSKRFQTMESRERWRALGESWTEQTEGLIIRTAAEKESHETILQELHVLRKDWQEAFERAKTQPVPSIIMEAPNFVEQLVRDYASEGIDEIIVDTVHVKQRIDKLLALIHLPDVKTTLYRGRENIFTEYGVDRQLDLAMRRQIWLKSGAFLVFDQTEALTVVDVNSGKFTGKSTLEDTVLKVNLEAAKEIARQLRLRDIGGIILIDFIDVRKDSHKEKLTKALEKELRLDRTQTKVRGLTSLGLMEVTRKKAKENLRNQLTTDCPVCHGTGKVLSPEALAFQIERELWEYRDQAEAVIVELPKTVETVLFGEQKEHKTRLEETLGFQIYSLNQSSCHAHTYNIRYVGEEVEVQRMLKQVSKA</sequence>
<dbReference type="Proteomes" id="UP001225034">
    <property type="component" value="Unassembled WGS sequence"/>
</dbReference>
<evidence type="ECO:0000256" key="2">
    <source>
        <dbReference type="ARBA" id="ARBA00022490"/>
    </source>
</evidence>
<name>A0ABT9YJG3_9BACI</name>
<dbReference type="CDD" id="cd04453">
    <property type="entry name" value="S1_RNase_E"/>
    <property type="match status" value="1"/>
</dbReference>
<dbReference type="SUPFAM" id="SSF50249">
    <property type="entry name" value="Nucleic acid-binding proteins"/>
    <property type="match status" value="1"/>
</dbReference>
<evidence type="ECO:0000313" key="10">
    <source>
        <dbReference type="EMBL" id="MDQ0207993.1"/>
    </source>
</evidence>
<reference evidence="10 11" key="1">
    <citation type="submission" date="2023-07" db="EMBL/GenBank/DDBJ databases">
        <title>Genomic Encyclopedia of Type Strains, Phase IV (KMG-IV): sequencing the most valuable type-strain genomes for metagenomic binning, comparative biology and taxonomic classification.</title>
        <authorList>
            <person name="Goeker M."/>
        </authorList>
    </citation>
    <scope>NUCLEOTIDE SEQUENCE [LARGE SCALE GENOMIC DNA]</scope>
    <source>
        <strain evidence="10 11">DSM 19154</strain>
    </source>
</reference>
<evidence type="ECO:0000259" key="8">
    <source>
        <dbReference type="Pfam" id="PF10150"/>
    </source>
</evidence>
<dbReference type="NCBIfam" id="TIGR00757">
    <property type="entry name" value="RNaseEG"/>
    <property type="match status" value="1"/>
</dbReference>
<proteinExistence type="predicted"/>
<comment type="cofactor">
    <cofactor evidence="1">
        <name>Mg(2+)</name>
        <dbReference type="ChEBI" id="CHEBI:18420"/>
    </cofactor>
</comment>
<evidence type="ECO:0000259" key="9">
    <source>
        <dbReference type="Pfam" id="PF20833"/>
    </source>
</evidence>
<dbReference type="RefSeq" id="WP_306983713.1">
    <property type="nucleotide sequence ID" value="NZ_JAUSUA010000004.1"/>
</dbReference>
<keyword evidence="5 10" id="KW-0378">Hydrolase</keyword>
<dbReference type="Pfam" id="PF10150">
    <property type="entry name" value="RNase_E_G"/>
    <property type="match status" value="1"/>
</dbReference>
<evidence type="ECO:0000256" key="6">
    <source>
        <dbReference type="ARBA" id="ARBA00022842"/>
    </source>
</evidence>
<dbReference type="InterPro" id="IPR004659">
    <property type="entry name" value="RNase_E/G"/>
</dbReference>
<evidence type="ECO:0000256" key="3">
    <source>
        <dbReference type="ARBA" id="ARBA00022722"/>
    </source>
</evidence>
<evidence type="ECO:0000256" key="7">
    <source>
        <dbReference type="ARBA" id="ARBA00022884"/>
    </source>
</evidence>
<dbReference type="InterPro" id="IPR012340">
    <property type="entry name" value="NA-bd_OB-fold"/>
</dbReference>
<dbReference type="Pfam" id="PF20833">
    <property type="entry name" value="RNase_E_G_Thio"/>
    <property type="match status" value="1"/>
</dbReference>
<dbReference type="PANTHER" id="PTHR30001:SF0">
    <property type="entry name" value="RIBONUCLEASE G"/>
    <property type="match status" value="1"/>
</dbReference>
<evidence type="ECO:0000256" key="5">
    <source>
        <dbReference type="ARBA" id="ARBA00022801"/>
    </source>
</evidence>
<keyword evidence="3" id="KW-0540">Nuclease</keyword>
<feature type="domain" description="RNA-binding protein AU-1/Ribonuclease E/G" evidence="8">
    <location>
        <begin position="122"/>
        <end position="388"/>
    </location>
</feature>
<dbReference type="Gene3D" id="2.40.50.140">
    <property type="entry name" value="Nucleic acid-binding proteins"/>
    <property type="match status" value="1"/>
</dbReference>
<protein>
    <submittedName>
        <fullName evidence="10">Ribonuclease G</fullName>
        <ecNumber evidence="10">3.1.26.-</ecNumber>
    </submittedName>
</protein>
<keyword evidence="11" id="KW-1185">Reference proteome</keyword>
<comment type="caution">
    <text evidence="10">The sequence shown here is derived from an EMBL/GenBank/DDBJ whole genome shotgun (WGS) entry which is preliminary data.</text>
</comment>
<dbReference type="EC" id="3.1.26.-" evidence="10"/>
<dbReference type="Gene3D" id="3.40.1260.20">
    <property type="entry name" value="Ribonuclease E, catalytic domain"/>
    <property type="match status" value="1"/>
</dbReference>
<dbReference type="GO" id="GO:0016787">
    <property type="term" value="F:hydrolase activity"/>
    <property type="evidence" value="ECO:0007669"/>
    <property type="project" value="UniProtKB-KW"/>
</dbReference>
<organism evidence="10 11">
    <name type="scientific">Alkalicoccobacillus murimartini</name>
    <dbReference type="NCBI Taxonomy" id="171685"/>
    <lineage>
        <taxon>Bacteria</taxon>
        <taxon>Bacillati</taxon>
        <taxon>Bacillota</taxon>
        <taxon>Bacilli</taxon>
        <taxon>Bacillales</taxon>
        <taxon>Bacillaceae</taxon>
        <taxon>Alkalicoccobacillus</taxon>
    </lineage>
</organism>
<feature type="domain" description="RNase E/G thioredoxin-like" evidence="9">
    <location>
        <begin position="401"/>
        <end position="481"/>
    </location>
</feature>
<keyword evidence="6" id="KW-0460">Magnesium</keyword>
<evidence type="ECO:0000256" key="4">
    <source>
        <dbReference type="ARBA" id="ARBA00022723"/>
    </source>
</evidence>
<dbReference type="PANTHER" id="PTHR30001">
    <property type="entry name" value="RIBONUCLEASE"/>
    <property type="match status" value="1"/>
</dbReference>
<keyword evidence="4" id="KW-0479">Metal-binding</keyword>
<dbReference type="EMBL" id="JAUSUA010000004">
    <property type="protein sequence ID" value="MDQ0207993.1"/>
    <property type="molecule type" value="Genomic_DNA"/>
</dbReference>
<accession>A0ABT9YJG3</accession>
<dbReference type="InterPro" id="IPR048583">
    <property type="entry name" value="RNase_E_G_thioredoxin-like"/>
</dbReference>